<dbReference type="InterPro" id="IPR043502">
    <property type="entry name" value="DNA/RNA_pol_sf"/>
</dbReference>
<gene>
    <name evidence="3" type="ORF">PHMEG_00023006</name>
</gene>
<evidence type="ECO:0000256" key="1">
    <source>
        <dbReference type="ARBA" id="ARBA00023268"/>
    </source>
</evidence>
<protein>
    <recommendedName>
        <fullName evidence="2">Reverse transcriptase/retrotransposon-derived protein RNase H-like domain-containing protein</fullName>
    </recommendedName>
</protein>
<keyword evidence="1" id="KW-0511">Multifunctional enzyme</keyword>
<reference evidence="4" key="1">
    <citation type="submission" date="2017-03" db="EMBL/GenBank/DDBJ databases">
        <title>Phytopthora megakarya and P. palmivora, two closely related causual agents of cacao black pod achieved similar genome size and gene model numbers by different mechanisms.</title>
        <authorList>
            <person name="Ali S."/>
            <person name="Shao J."/>
            <person name="Larry D.J."/>
            <person name="Kronmiller B."/>
            <person name="Shen D."/>
            <person name="Strem M.D."/>
            <person name="Melnick R.L."/>
            <person name="Guiltinan M.J."/>
            <person name="Tyler B.M."/>
            <person name="Meinhardt L.W."/>
            <person name="Bailey B.A."/>
        </authorList>
    </citation>
    <scope>NUCLEOTIDE SEQUENCE [LARGE SCALE GENOMIC DNA]</scope>
    <source>
        <strain evidence="4">zdho120</strain>
    </source>
</reference>
<evidence type="ECO:0000259" key="2">
    <source>
        <dbReference type="Pfam" id="PF17919"/>
    </source>
</evidence>
<evidence type="ECO:0000313" key="4">
    <source>
        <dbReference type="Proteomes" id="UP000198211"/>
    </source>
</evidence>
<keyword evidence="4" id="KW-1185">Reference proteome</keyword>
<proteinExistence type="predicted"/>
<accession>A0A225VI32</accession>
<evidence type="ECO:0000313" key="3">
    <source>
        <dbReference type="EMBL" id="OWZ04992.1"/>
    </source>
</evidence>
<dbReference type="SUPFAM" id="SSF56672">
    <property type="entry name" value="DNA/RNA polymerases"/>
    <property type="match status" value="1"/>
</dbReference>
<feature type="domain" description="Reverse transcriptase/retrotransposon-derived protein RNase H-like" evidence="2">
    <location>
        <begin position="125"/>
        <end position="196"/>
    </location>
</feature>
<dbReference type="EMBL" id="NBNE01004666">
    <property type="protein sequence ID" value="OWZ04992.1"/>
    <property type="molecule type" value="Genomic_DNA"/>
</dbReference>
<organism evidence="3 4">
    <name type="scientific">Phytophthora megakarya</name>
    <dbReference type="NCBI Taxonomy" id="4795"/>
    <lineage>
        <taxon>Eukaryota</taxon>
        <taxon>Sar</taxon>
        <taxon>Stramenopiles</taxon>
        <taxon>Oomycota</taxon>
        <taxon>Peronosporomycetes</taxon>
        <taxon>Peronosporales</taxon>
        <taxon>Peronosporaceae</taxon>
        <taxon>Phytophthora</taxon>
    </lineage>
</organism>
<comment type="caution">
    <text evidence="3">The sequence shown here is derived from an EMBL/GenBank/DDBJ whole genome shotgun (WGS) entry which is preliminary data.</text>
</comment>
<dbReference type="PANTHER" id="PTHR37984:SF5">
    <property type="entry name" value="PROTEIN NYNRIN-LIKE"/>
    <property type="match status" value="1"/>
</dbReference>
<dbReference type="InterPro" id="IPR050951">
    <property type="entry name" value="Retrovirus_Pol_polyprotein"/>
</dbReference>
<sequence length="197" mass="22444">MVDVDVLEFLGLDPSERNEVQHEKSGRERLILTNEMTAFKRNIPASSQMGPVLGRSSYIDDIGRGAPTWDQLWKHCCIGYATGISHYAQDYKIRLGIAVPDYAQKAALHEVTEEQIKARRDLSRAKESFEIIKRKIVSTPLLRHPDRSKPFMIIPHANRWAANAVLGQEYDGKILPVCFTGRVLNETETKYHVAERK</sequence>
<dbReference type="InterPro" id="IPR041577">
    <property type="entry name" value="RT_RNaseH_2"/>
</dbReference>
<dbReference type="Pfam" id="PF17919">
    <property type="entry name" value="RT_RNaseH_2"/>
    <property type="match status" value="1"/>
</dbReference>
<name>A0A225VI32_9STRA</name>
<dbReference type="GO" id="GO:0003824">
    <property type="term" value="F:catalytic activity"/>
    <property type="evidence" value="ECO:0007669"/>
    <property type="project" value="UniProtKB-KW"/>
</dbReference>
<dbReference type="Proteomes" id="UP000198211">
    <property type="component" value="Unassembled WGS sequence"/>
</dbReference>
<dbReference type="AlphaFoldDB" id="A0A225VI32"/>
<dbReference type="PANTHER" id="PTHR37984">
    <property type="entry name" value="PROTEIN CBG26694"/>
    <property type="match status" value="1"/>
</dbReference>